<dbReference type="EMBL" id="CAJVCH010569738">
    <property type="protein sequence ID" value="CAG7833303.1"/>
    <property type="molecule type" value="Genomic_DNA"/>
</dbReference>
<protein>
    <submittedName>
        <fullName evidence="1">Uncharacterized protein</fullName>
    </submittedName>
</protein>
<gene>
    <name evidence="1" type="ORF">AFUS01_LOCUS42942</name>
</gene>
<accession>A0A8J2LJX1</accession>
<feature type="non-terminal residue" evidence="1">
    <location>
        <position position="97"/>
    </location>
</feature>
<comment type="caution">
    <text evidence="1">The sequence shown here is derived from an EMBL/GenBank/DDBJ whole genome shotgun (WGS) entry which is preliminary data.</text>
</comment>
<dbReference type="AlphaFoldDB" id="A0A8J2LJX1"/>
<name>A0A8J2LJX1_9HEXA</name>
<keyword evidence="2" id="KW-1185">Reference proteome</keyword>
<sequence>SWPSYEISVKYTSDDFLQARQASIKLQYSSTVETGTDNDAADHIVKLRKNRKRRIIYSPPIKTPKSRRVTRVTISSESESEAIGVDEYSCTALVPLF</sequence>
<evidence type="ECO:0000313" key="2">
    <source>
        <dbReference type="Proteomes" id="UP000708208"/>
    </source>
</evidence>
<feature type="non-terminal residue" evidence="1">
    <location>
        <position position="1"/>
    </location>
</feature>
<dbReference type="Proteomes" id="UP000708208">
    <property type="component" value="Unassembled WGS sequence"/>
</dbReference>
<organism evidence="1 2">
    <name type="scientific">Allacma fusca</name>
    <dbReference type="NCBI Taxonomy" id="39272"/>
    <lineage>
        <taxon>Eukaryota</taxon>
        <taxon>Metazoa</taxon>
        <taxon>Ecdysozoa</taxon>
        <taxon>Arthropoda</taxon>
        <taxon>Hexapoda</taxon>
        <taxon>Collembola</taxon>
        <taxon>Symphypleona</taxon>
        <taxon>Sminthuridae</taxon>
        <taxon>Allacma</taxon>
    </lineage>
</organism>
<proteinExistence type="predicted"/>
<reference evidence="1" key="1">
    <citation type="submission" date="2021-06" db="EMBL/GenBank/DDBJ databases">
        <authorList>
            <person name="Hodson N. C."/>
            <person name="Mongue J. A."/>
            <person name="Jaron S. K."/>
        </authorList>
    </citation>
    <scope>NUCLEOTIDE SEQUENCE</scope>
</reference>
<evidence type="ECO:0000313" key="1">
    <source>
        <dbReference type="EMBL" id="CAG7833303.1"/>
    </source>
</evidence>